<accession>A0A6P6YDQ0</accession>
<dbReference type="GO" id="GO:0005886">
    <property type="term" value="C:plasma membrane"/>
    <property type="evidence" value="ECO:0007669"/>
    <property type="project" value="UniProtKB-SubCell"/>
</dbReference>
<evidence type="ECO:0000256" key="1">
    <source>
        <dbReference type="ARBA" id="ARBA00004651"/>
    </source>
</evidence>
<dbReference type="KEGG" id="dpte:113797408"/>
<feature type="transmembrane region" description="Helical" evidence="7">
    <location>
        <begin position="156"/>
        <end position="174"/>
    </location>
</feature>
<feature type="transmembrane region" description="Helical" evidence="7">
    <location>
        <begin position="115"/>
        <end position="136"/>
    </location>
</feature>
<name>A0A6P6YDQ0_DERPT</name>
<feature type="transmembrane region" description="Helical" evidence="7">
    <location>
        <begin position="365"/>
        <end position="385"/>
    </location>
</feature>
<sequence>MSESIEMKVAPVPDQPIGTDSKHSNELKNRSKNSSIILLDDVNKPQTSMDDKDRSSLNTEKLGISSSDGDDLEPIDMSINLYETILSIMIPYILVGCPFNYCFDRKKHSCVNSIFMKIYTFVISILVHAMVVFWLVRLMYNLFSRKHLTSESIEDIFIFSYLLAGVVGLDLIWFNRKRIDYVLHLLDINPIDKRCQTLLAHSCFRFKWNRWKFHLLTSISYVFAALLIFYYGYLIYSAIDIITDKDQNLELISWLRTMRFITIYALYFFVADAVLLIALVWSLKFRIIHLNLFIKNLIKIEDVPEIDDIEIIKSWFQSILKITRKIDDSFAFYLPVFIGFLFFGIIYFVSQTINIVKSGVNGESAQFLSTACLSFLMSLILFYGLKELSDIHQLSSMTKLILYDYVLDTKPQDRSTKFFEEINFVANGLLSNQATFTLLGQIELNRRFLAKLILIIYSYTVIFNQFERKIPSTTMSN</sequence>
<keyword evidence="8" id="KW-1185">Reference proteome</keyword>
<dbReference type="InParanoid" id="A0A6P6YDQ0"/>
<feature type="transmembrane region" description="Helical" evidence="7">
    <location>
        <begin position="259"/>
        <end position="283"/>
    </location>
</feature>
<feature type="compositionally biased region" description="Basic and acidic residues" evidence="6">
    <location>
        <begin position="20"/>
        <end position="29"/>
    </location>
</feature>
<feature type="region of interest" description="Disordered" evidence="6">
    <location>
        <begin position="1"/>
        <end position="65"/>
    </location>
</feature>
<protein>
    <submittedName>
        <fullName evidence="9">Uncharacterized protein LOC113797408</fullName>
    </submittedName>
</protein>
<feature type="transmembrane region" description="Helical" evidence="7">
    <location>
        <begin position="330"/>
        <end position="353"/>
    </location>
</feature>
<evidence type="ECO:0000256" key="5">
    <source>
        <dbReference type="ARBA" id="ARBA00023136"/>
    </source>
</evidence>
<keyword evidence="5 7" id="KW-0472">Membrane</keyword>
<organism evidence="8 9">
    <name type="scientific">Dermatophagoides pteronyssinus</name>
    <name type="common">European house dust mite</name>
    <dbReference type="NCBI Taxonomy" id="6956"/>
    <lineage>
        <taxon>Eukaryota</taxon>
        <taxon>Metazoa</taxon>
        <taxon>Ecdysozoa</taxon>
        <taxon>Arthropoda</taxon>
        <taxon>Chelicerata</taxon>
        <taxon>Arachnida</taxon>
        <taxon>Acari</taxon>
        <taxon>Acariformes</taxon>
        <taxon>Sarcoptiformes</taxon>
        <taxon>Astigmata</taxon>
        <taxon>Psoroptidia</taxon>
        <taxon>Analgoidea</taxon>
        <taxon>Pyroglyphidae</taxon>
        <taxon>Dermatophagoidinae</taxon>
        <taxon>Dermatophagoides</taxon>
    </lineage>
</organism>
<evidence type="ECO:0000256" key="6">
    <source>
        <dbReference type="SAM" id="MobiDB-lite"/>
    </source>
</evidence>
<evidence type="ECO:0000256" key="3">
    <source>
        <dbReference type="ARBA" id="ARBA00022692"/>
    </source>
</evidence>
<dbReference type="OMA" id="TIHWIRT"/>
<keyword evidence="4 7" id="KW-1133">Transmembrane helix</keyword>
<feature type="compositionally biased region" description="Polar residues" evidence="6">
    <location>
        <begin position="56"/>
        <end position="65"/>
    </location>
</feature>
<evidence type="ECO:0000256" key="7">
    <source>
        <dbReference type="SAM" id="Phobius"/>
    </source>
</evidence>
<evidence type="ECO:0000256" key="2">
    <source>
        <dbReference type="ARBA" id="ARBA00022475"/>
    </source>
</evidence>
<gene>
    <name evidence="9" type="primary">LOC113797408</name>
</gene>
<feature type="transmembrane region" description="Helical" evidence="7">
    <location>
        <begin position="84"/>
        <end position="103"/>
    </location>
</feature>
<evidence type="ECO:0000256" key="4">
    <source>
        <dbReference type="ARBA" id="ARBA00022989"/>
    </source>
</evidence>
<dbReference type="RefSeq" id="XP_027203578.1">
    <property type="nucleotide sequence ID" value="XM_027347777.1"/>
</dbReference>
<keyword evidence="2" id="KW-1003">Cell membrane</keyword>
<dbReference type="Pfam" id="PF08395">
    <property type="entry name" value="7tm_7"/>
    <property type="match status" value="1"/>
</dbReference>
<dbReference type="Proteomes" id="UP000515146">
    <property type="component" value="Unplaced"/>
</dbReference>
<reference evidence="9" key="1">
    <citation type="submission" date="2025-08" db="UniProtKB">
        <authorList>
            <consortium name="RefSeq"/>
        </authorList>
    </citation>
    <scope>IDENTIFICATION</scope>
    <source>
        <strain evidence="9">Airmid</strain>
    </source>
</reference>
<feature type="transmembrane region" description="Helical" evidence="7">
    <location>
        <begin position="215"/>
        <end position="239"/>
    </location>
</feature>
<dbReference type="InterPro" id="IPR013604">
    <property type="entry name" value="7TM_chemorcpt"/>
</dbReference>
<dbReference type="OrthoDB" id="6501721at2759"/>
<proteinExistence type="predicted"/>
<dbReference type="GO" id="GO:0050909">
    <property type="term" value="P:sensory perception of taste"/>
    <property type="evidence" value="ECO:0007669"/>
    <property type="project" value="InterPro"/>
</dbReference>
<keyword evidence="3 7" id="KW-0812">Transmembrane</keyword>
<evidence type="ECO:0000313" key="9">
    <source>
        <dbReference type="RefSeq" id="XP_027203578.1"/>
    </source>
</evidence>
<comment type="subcellular location">
    <subcellularLocation>
        <location evidence="1">Cell membrane</location>
        <topology evidence="1">Multi-pass membrane protein</topology>
    </subcellularLocation>
</comment>
<evidence type="ECO:0000313" key="8">
    <source>
        <dbReference type="Proteomes" id="UP000515146"/>
    </source>
</evidence>
<dbReference type="AlphaFoldDB" id="A0A6P6YDQ0"/>